<dbReference type="Proteomes" id="UP000887013">
    <property type="component" value="Unassembled WGS sequence"/>
</dbReference>
<organism evidence="1 2">
    <name type="scientific">Nephila pilipes</name>
    <name type="common">Giant wood spider</name>
    <name type="synonym">Nephila maculata</name>
    <dbReference type="NCBI Taxonomy" id="299642"/>
    <lineage>
        <taxon>Eukaryota</taxon>
        <taxon>Metazoa</taxon>
        <taxon>Ecdysozoa</taxon>
        <taxon>Arthropoda</taxon>
        <taxon>Chelicerata</taxon>
        <taxon>Arachnida</taxon>
        <taxon>Araneae</taxon>
        <taxon>Araneomorphae</taxon>
        <taxon>Entelegynae</taxon>
        <taxon>Araneoidea</taxon>
        <taxon>Nephilidae</taxon>
        <taxon>Nephila</taxon>
    </lineage>
</organism>
<keyword evidence="2" id="KW-1185">Reference proteome</keyword>
<evidence type="ECO:0000313" key="2">
    <source>
        <dbReference type="Proteomes" id="UP000887013"/>
    </source>
</evidence>
<name>A0A8X6N976_NEPPI</name>
<dbReference type="EMBL" id="BMAW01006826">
    <property type="protein sequence ID" value="GFT00734.1"/>
    <property type="molecule type" value="Genomic_DNA"/>
</dbReference>
<proteinExistence type="predicted"/>
<dbReference type="AlphaFoldDB" id="A0A8X6N976"/>
<reference evidence="1" key="1">
    <citation type="submission" date="2020-08" db="EMBL/GenBank/DDBJ databases">
        <title>Multicomponent nature underlies the extraordinary mechanical properties of spider dragline silk.</title>
        <authorList>
            <person name="Kono N."/>
            <person name="Nakamura H."/>
            <person name="Mori M."/>
            <person name="Yoshida Y."/>
            <person name="Ohtoshi R."/>
            <person name="Malay A.D."/>
            <person name="Moran D.A.P."/>
            <person name="Tomita M."/>
            <person name="Numata K."/>
            <person name="Arakawa K."/>
        </authorList>
    </citation>
    <scope>NUCLEOTIDE SEQUENCE</scope>
</reference>
<gene>
    <name evidence="1" type="ORF">NPIL_303931</name>
</gene>
<protein>
    <submittedName>
        <fullName evidence="1">Uncharacterized protein</fullName>
    </submittedName>
</protein>
<sequence>MDPCKPGVSETVTSRTDVRAPFRAGADTQSISSTFYSQRMPGTGRRGFQNTCRLSELVVTTAGASPLCAPVADRSTRGA</sequence>
<accession>A0A8X6N976</accession>
<evidence type="ECO:0000313" key="1">
    <source>
        <dbReference type="EMBL" id="GFT00734.1"/>
    </source>
</evidence>
<comment type="caution">
    <text evidence="1">The sequence shown here is derived from an EMBL/GenBank/DDBJ whole genome shotgun (WGS) entry which is preliminary data.</text>
</comment>